<organism evidence="2 3">
    <name type="scientific">Coprinopsis marcescibilis</name>
    <name type="common">Agaric fungus</name>
    <name type="synonym">Psathyrella marcescibilis</name>
    <dbReference type="NCBI Taxonomy" id="230819"/>
    <lineage>
        <taxon>Eukaryota</taxon>
        <taxon>Fungi</taxon>
        <taxon>Dikarya</taxon>
        <taxon>Basidiomycota</taxon>
        <taxon>Agaricomycotina</taxon>
        <taxon>Agaricomycetes</taxon>
        <taxon>Agaricomycetidae</taxon>
        <taxon>Agaricales</taxon>
        <taxon>Agaricineae</taxon>
        <taxon>Psathyrellaceae</taxon>
        <taxon>Coprinopsis</taxon>
    </lineage>
</organism>
<dbReference type="Proteomes" id="UP000307440">
    <property type="component" value="Unassembled WGS sequence"/>
</dbReference>
<protein>
    <recommendedName>
        <fullName evidence="1">DUF6593 domain-containing protein</fullName>
    </recommendedName>
</protein>
<sequence>MSTEAALSTRESFNESQETLIDIGPLSLKFNRKSVTNATIYSSALPVYKITTTKDGSQTDIFDVLGSETRIATIKRREFLPDVIKYRNRTMANVVKINNWLKHEKLEGNATGVCFDSSSGPMAWKYGEQERYRMALYKDKDFDHPIAYLDTSQSSVPIRLVITSGYQDLVEDILLSALILEHKLKMFERMKKHDLLYGPILGSLISFK</sequence>
<dbReference type="Pfam" id="PF20236">
    <property type="entry name" value="DUF6593"/>
    <property type="match status" value="1"/>
</dbReference>
<dbReference type="EMBL" id="ML210197">
    <property type="protein sequence ID" value="TFK24627.1"/>
    <property type="molecule type" value="Genomic_DNA"/>
</dbReference>
<dbReference type="InterPro" id="IPR046528">
    <property type="entry name" value="DUF6593"/>
</dbReference>
<gene>
    <name evidence="2" type="ORF">FA15DRAFT_655723</name>
</gene>
<dbReference type="OrthoDB" id="3256331at2759"/>
<evidence type="ECO:0000259" key="1">
    <source>
        <dbReference type="Pfam" id="PF20236"/>
    </source>
</evidence>
<keyword evidence="3" id="KW-1185">Reference proteome</keyword>
<feature type="domain" description="DUF6593" evidence="1">
    <location>
        <begin position="34"/>
        <end position="185"/>
    </location>
</feature>
<name>A0A5C3KWB4_COPMA</name>
<proteinExistence type="predicted"/>
<accession>A0A5C3KWB4</accession>
<reference evidence="2 3" key="1">
    <citation type="journal article" date="2019" name="Nat. Ecol. Evol.">
        <title>Megaphylogeny resolves global patterns of mushroom evolution.</title>
        <authorList>
            <person name="Varga T."/>
            <person name="Krizsan K."/>
            <person name="Foldi C."/>
            <person name="Dima B."/>
            <person name="Sanchez-Garcia M."/>
            <person name="Sanchez-Ramirez S."/>
            <person name="Szollosi G.J."/>
            <person name="Szarkandi J.G."/>
            <person name="Papp V."/>
            <person name="Albert L."/>
            <person name="Andreopoulos W."/>
            <person name="Angelini C."/>
            <person name="Antonin V."/>
            <person name="Barry K.W."/>
            <person name="Bougher N.L."/>
            <person name="Buchanan P."/>
            <person name="Buyck B."/>
            <person name="Bense V."/>
            <person name="Catcheside P."/>
            <person name="Chovatia M."/>
            <person name="Cooper J."/>
            <person name="Damon W."/>
            <person name="Desjardin D."/>
            <person name="Finy P."/>
            <person name="Geml J."/>
            <person name="Haridas S."/>
            <person name="Hughes K."/>
            <person name="Justo A."/>
            <person name="Karasinski D."/>
            <person name="Kautmanova I."/>
            <person name="Kiss B."/>
            <person name="Kocsube S."/>
            <person name="Kotiranta H."/>
            <person name="LaButti K.M."/>
            <person name="Lechner B.E."/>
            <person name="Liimatainen K."/>
            <person name="Lipzen A."/>
            <person name="Lukacs Z."/>
            <person name="Mihaltcheva S."/>
            <person name="Morgado L.N."/>
            <person name="Niskanen T."/>
            <person name="Noordeloos M.E."/>
            <person name="Ohm R.A."/>
            <person name="Ortiz-Santana B."/>
            <person name="Ovrebo C."/>
            <person name="Racz N."/>
            <person name="Riley R."/>
            <person name="Savchenko A."/>
            <person name="Shiryaev A."/>
            <person name="Soop K."/>
            <person name="Spirin V."/>
            <person name="Szebenyi C."/>
            <person name="Tomsovsky M."/>
            <person name="Tulloss R.E."/>
            <person name="Uehling J."/>
            <person name="Grigoriev I.V."/>
            <person name="Vagvolgyi C."/>
            <person name="Papp T."/>
            <person name="Martin F.M."/>
            <person name="Miettinen O."/>
            <person name="Hibbett D.S."/>
            <person name="Nagy L.G."/>
        </authorList>
    </citation>
    <scope>NUCLEOTIDE SEQUENCE [LARGE SCALE GENOMIC DNA]</scope>
    <source>
        <strain evidence="2 3">CBS 121175</strain>
    </source>
</reference>
<evidence type="ECO:0000313" key="3">
    <source>
        <dbReference type="Proteomes" id="UP000307440"/>
    </source>
</evidence>
<dbReference type="AlphaFoldDB" id="A0A5C3KWB4"/>
<evidence type="ECO:0000313" key="2">
    <source>
        <dbReference type="EMBL" id="TFK24627.1"/>
    </source>
</evidence>